<gene>
    <name evidence="2" type="ORF">MUN76_03550</name>
</gene>
<organism evidence="2 3">
    <name type="scientific">Leucobacter rhizosphaerae</name>
    <dbReference type="NCBI Taxonomy" id="2932245"/>
    <lineage>
        <taxon>Bacteria</taxon>
        <taxon>Bacillati</taxon>
        <taxon>Actinomycetota</taxon>
        <taxon>Actinomycetes</taxon>
        <taxon>Micrococcales</taxon>
        <taxon>Microbacteriaceae</taxon>
        <taxon>Leucobacter</taxon>
    </lineage>
</organism>
<name>A0ABY4FXR2_9MICO</name>
<dbReference type="InterPro" id="IPR003754">
    <property type="entry name" value="4pyrrol_synth_uPrphyn_synth"/>
</dbReference>
<dbReference type="InterPro" id="IPR039793">
    <property type="entry name" value="UROS/Hem4"/>
</dbReference>
<sequence>MTAALGDQSLAGTRVHVLRGGPWGASVAARIRERGGVARMTELLRIAPADPEPLGAAAEAWNRGEHDLLVVTSANGAEAFADAGGQPRSGGRVAAVGPATAAALRRRGFAIDVLPESVFSASGLAEALRGEAPLDVLLPISELADDTLERALERAGHRVHRVTAYRTAIVAPGADPFGGSDATPGGAAAAREVILITSASAARAVAEHLQPLPSGVMLAAIGDPSARELDRLGLHADVVAPTHTIPGLLDALGASLPDLRTTPTEGPQT</sequence>
<dbReference type="Pfam" id="PF02602">
    <property type="entry name" value="HEM4"/>
    <property type="match status" value="1"/>
</dbReference>
<evidence type="ECO:0000259" key="1">
    <source>
        <dbReference type="Pfam" id="PF02602"/>
    </source>
</evidence>
<dbReference type="PANTHER" id="PTHR40082">
    <property type="entry name" value="BLR5956 PROTEIN"/>
    <property type="match status" value="1"/>
</dbReference>
<dbReference type="EMBL" id="CP095043">
    <property type="protein sequence ID" value="UOQ61060.1"/>
    <property type="molecule type" value="Genomic_DNA"/>
</dbReference>
<evidence type="ECO:0000313" key="3">
    <source>
        <dbReference type="Proteomes" id="UP000831775"/>
    </source>
</evidence>
<protein>
    <submittedName>
        <fullName evidence="2">Uroporphyrinogen-III synthase</fullName>
    </submittedName>
</protein>
<dbReference type="RefSeq" id="WP_244687202.1">
    <property type="nucleotide sequence ID" value="NZ_CP095043.1"/>
</dbReference>
<dbReference type="Proteomes" id="UP000831775">
    <property type="component" value="Chromosome"/>
</dbReference>
<feature type="domain" description="Tetrapyrrole biosynthesis uroporphyrinogen III synthase" evidence="1">
    <location>
        <begin position="27"/>
        <end position="249"/>
    </location>
</feature>
<accession>A0ABY4FXR2</accession>
<dbReference type="SUPFAM" id="SSF69618">
    <property type="entry name" value="HemD-like"/>
    <property type="match status" value="1"/>
</dbReference>
<dbReference type="CDD" id="cd06578">
    <property type="entry name" value="HemD"/>
    <property type="match status" value="1"/>
</dbReference>
<dbReference type="PANTHER" id="PTHR40082:SF1">
    <property type="entry name" value="BLR5956 PROTEIN"/>
    <property type="match status" value="1"/>
</dbReference>
<reference evidence="2 3" key="1">
    <citation type="submission" date="2022-04" db="EMBL/GenBank/DDBJ databases">
        <title>Leucobacter sp. isolated from rhizosphere of onion.</title>
        <authorList>
            <person name="Won M."/>
            <person name="Lee C.-M."/>
            <person name="Woen H.-Y."/>
            <person name="Kwon S.-W."/>
        </authorList>
    </citation>
    <scope>NUCLEOTIDE SEQUENCE [LARGE SCALE GENOMIC DNA]</scope>
    <source>
        <strain evidence="2 3">H25R-14</strain>
    </source>
</reference>
<proteinExistence type="predicted"/>
<keyword evidence="3" id="KW-1185">Reference proteome</keyword>
<dbReference type="Gene3D" id="3.40.50.10090">
    <property type="match status" value="2"/>
</dbReference>
<dbReference type="InterPro" id="IPR036108">
    <property type="entry name" value="4pyrrol_syn_uPrphyn_synt_sf"/>
</dbReference>
<evidence type="ECO:0000313" key="2">
    <source>
        <dbReference type="EMBL" id="UOQ61060.1"/>
    </source>
</evidence>